<name>A0A0G4N3I9_VERLO</name>
<dbReference type="InterPro" id="IPR012929">
    <property type="entry name" value="Nucleoprot-TPR/MLP1-2_dom"/>
</dbReference>
<feature type="domain" description="N-acetyltransferase" evidence="6">
    <location>
        <begin position="2036"/>
        <end position="2185"/>
    </location>
</feature>
<sequence>MAAAAVDTGRIAGHLGLAESAVNTITTDPTPELVASFLQALVAKADEFDEVYNAKLMLEVELESAHRNAEERCRNAKATADKALKDVEEIRQKLHEEETKRQNVENELQSLKSRGSDHDSEITTLRDRIESLQSSNRANMALLEARNARDSELSDELAKQHQKNVQLNKEITSLQTSLQAAQAAASSAKYREDSVQQQLDLARRNSEWFENELKTKSEEALKYRKEKGARIAELQRQNEDAKSETEALKRSEQQLRDRLDAAQAKAEEALTKLQQQQEAFARTEESYKHELESKQRLVDMANQLTNNHKTRVQQLEGERESLNQKHVNDIKRLQQQLEQEKENCRILEERVGQLEGEIDELQVRMEQVPQPASAPSAPSTPRPNGSLAVRAASPFATPGSVRSRTAITATQAIEELYKVKGQLAGEKRRNQQLAEELDNMIAVLEAKTPEIEELQAETDALRAEITKMSQLSEQSYEERDAAKKSARKAESALSTTKAEAQILRNQLRDLSTQIQMLVFNMHAREKGLEQLTREETLRLEQLSRGEVTENALSDMSDTNQFITQKFVVFRDIQELQEKNQELLRVTRDLADKMENEEARAAKDQAAHDSKLVDELKTQLANLMDERQSLRTTTESFKTERDMFRRLLQQKNGSGELDSILGSPINDGQRHPLVSIEDEQGDSVSPQVALRDLQAQFDSYRDDAEAVRQSLRDQVDKVSGEKNALQAEVAKISSQLTLATERYEMLHSNFVALQTDNKELQKRSQVLSEGAAKQDIRTQQVAEELIEARGLVESMRNETANLKAEKKLWKDIQDRLNQDNESLVQEKARLNGLLATHQSLLNERDISESEARRKSQSRIESLESELSDTKRKLSEEVEEGKKLQLRKEFDAREAQKRIDELSGNLSQIREEHVAVKTSRDHLQARVDELTIELRSAEERYGRLQPRPTPRPGPDHDNESEVRELINEVADLKRDLELARAHLENAKEQAEQYKNLSEENEKALSEFTDSQEQFQQEIETTLQAKDAKIKELEQRVEDVSAELANSNKELSALRDAQGEVARKFEDEKKILEEELERLKATAERHSEAAKHHRDDMRLQQEITTGIQKDYEHELMKHAEAAQQAQQLRAEYNQLKSQTATLRAEAESAKVTLAQSQGSWEDRRQHLEQEIAELKARRDDANAQNKLLHQQLESVTAQFSALKQNRTSTIDNANSSEGGGSSDNAIDGLRELNSYLQREKDILEVQYDLKVQESKRLQQQLTYSQSQLEETRLKLDQERRTAAESGQSSLAHKDLMEKINELNLYRESSATLRNELTQSRAQIAKKNAKIEDLEGKVQPLEAKIEEIETQKGFLEEEIKQIQEDRDRWQKRTEGMFTKYGRVDPAEMDQLKQTVTDLEAERDALKEAEAPLRSQLDEVQKALDGERSNWQNTRQKLTEQFKERSKKLSGDKNEAIAERNNIQAQLDAVKSELEQVKNELGASSTQDEQVRQLQEQLNAANNEVQRIQQELEASSSQKSQYEQQISSFQQQVQRLQQEAQANQSTPTQPSAANTDPSGSASADVVAQLEQNLANLRNELENMTAQKQSATQELESLRSELQSAVSARDEAQRKASELAQQQSQTADASQASAEPGGVAAQTVHNALSDEERKALEDKIVAAEAKAAEYETKASECEAKMKAIVESQNQMLKERSDKMKNALNDRLRQDRLRLEQEFQTRVDQEKVIWQAEHPAAAPSREQPIASTPVKKQEPEPTSNTPTANAPLSDGEVRKLLATNPTAKSIFTANLKKKLEEHSAKAETTLKAEYESKISTAREEGQALAQKKSALQINMRDNQVRAANAKLEVVSTAAANAPARPVGEVWEEAKVAKPAPAPAAQPTPARAPANAQINNTPRVASGSPAPAPATAPTNNSGKSKSSQVSSASTYSAIATPSKPPPAQVPATGQKPVTAAASGVPQLPGQKAAVATTGEAPTTTPAAANPFTASGNASSLPANPFANAAAANATAATTASYTTEMSSDKTVMPDEVARSWYRDGYMVSTTRSLVQLDALNAALDSDVMWWSQALPEEALRKMVNHSLCIAVYALPDSTSAIAGKSTPQMVGFGRLVTDYVSVGYLTDVYVLPEHQGKRLGHWMMECLHEELQAWPELRRVLLISSSPQGNRMYEKTLGACEWSESTNGLFIMQATGGGVRAKPQ</sequence>
<feature type="coiled-coil region" evidence="4">
    <location>
        <begin position="1313"/>
        <end position="1404"/>
    </location>
</feature>
<accession>A0A0G4N3I9</accession>
<feature type="region of interest" description="Disordered" evidence="5">
    <location>
        <begin position="1726"/>
        <end position="1764"/>
    </location>
</feature>
<proteinExistence type="predicted"/>
<feature type="compositionally biased region" description="Low complexity" evidence="5">
    <location>
        <begin position="1614"/>
        <end position="1628"/>
    </location>
</feature>
<dbReference type="InterPro" id="IPR000182">
    <property type="entry name" value="GNAT_dom"/>
</dbReference>
<dbReference type="CDD" id="cd04301">
    <property type="entry name" value="NAT_SF"/>
    <property type="match status" value="1"/>
</dbReference>
<dbReference type="Gene3D" id="1.10.287.1490">
    <property type="match status" value="2"/>
</dbReference>
<dbReference type="Pfam" id="PF00583">
    <property type="entry name" value="Acetyltransf_1"/>
    <property type="match status" value="1"/>
</dbReference>
<dbReference type="Pfam" id="PF25481">
    <property type="entry name" value="Nucleoprot-TPR"/>
    <property type="match status" value="1"/>
</dbReference>
<feature type="region of interest" description="Disordered" evidence="5">
    <location>
        <begin position="367"/>
        <end position="388"/>
    </location>
</feature>
<feature type="region of interest" description="Disordered" evidence="5">
    <location>
        <begin position="471"/>
        <end position="495"/>
    </location>
</feature>
<dbReference type="Gene3D" id="3.40.630.30">
    <property type="match status" value="1"/>
</dbReference>
<gene>
    <name evidence="7" type="ORF">BN1708_008363</name>
</gene>
<feature type="compositionally biased region" description="Basic and acidic residues" evidence="5">
    <location>
        <begin position="1602"/>
        <end position="1611"/>
    </location>
</feature>
<feature type="compositionally biased region" description="Polar residues" evidence="5">
    <location>
        <begin position="1749"/>
        <end position="1759"/>
    </location>
</feature>
<dbReference type="GO" id="GO:0006606">
    <property type="term" value="P:protein import into nucleus"/>
    <property type="evidence" value="ECO:0007669"/>
    <property type="project" value="InterPro"/>
</dbReference>
<dbReference type="PANTHER" id="PTHR18898">
    <property type="entry name" value="NUCLEOPROTEIN TPR-RELATED"/>
    <property type="match status" value="1"/>
</dbReference>
<dbReference type="GO" id="GO:0016747">
    <property type="term" value="F:acyltransferase activity, transferring groups other than amino-acyl groups"/>
    <property type="evidence" value="ECO:0007669"/>
    <property type="project" value="InterPro"/>
</dbReference>
<feature type="coiled-coil region" evidence="4">
    <location>
        <begin position="689"/>
        <end position="741"/>
    </location>
</feature>
<evidence type="ECO:0000313" key="8">
    <source>
        <dbReference type="Proteomes" id="UP000044602"/>
    </source>
</evidence>
<comment type="subcellular location">
    <subcellularLocation>
        <location evidence="1">Nucleus</location>
    </subcellularLocation>
</comment>
<feature type="region of interest" description="Disordered" evidence="5">
    <location>
        <begin position="1866"/>
        <end position="1980"/>
    </location>
</feature>
<feature type="compositionally biased region" description="Polar residues" evidence="5">
    <location>
        <begin position="1541"/>
        <end position="1556"/>
    </location>
</feature>
<evidence type="ECO:0000256" key="5">
    <source>
        <dbReference type="SAM" id="MobiDB-lite"/>
    </source>
</evidence>
<dbReference type="InterPro" id="IPR057577">
    <property type="entry name" value="Nucleoprot-TPR/MLP1_dom"/>
</dbReference>
<reference evidence="7 8" key="1">
    <citation type="submission" date="2015-05" db="EMBL/GenBank/DDBJ databases">
        <authorList>
            <person name="Wang D.B."/>
            <person name="Wang M."/>
        </authorList>
    </citation>
    <scope>NUCLEOTIDE SEQUENCE [LARGE SCALE GENOMIC DNA]</scope>
    <source>
        <strain evidence="7">VL1</strain>
    </source>
</reference>
<evidence type="ECO:0000256" key="4">
    <source>
        <dbReference type="SAM" id="Coils"/>
    </source>
</evidence>
<feature type="compositionally biased region" description="Basic and acidic residues" evidence="5">
    <location>
        <begin position="476"/>
        <end position="490"/>
    </location>
</feature>
<feature type="compositionally biased region" description="Low complexity" evidence="5">
    <location>
        <begin position="1875"/>
        <end position="1884"/>
    </location>
</feature>
<feature type="compositionally biased region" description="Low complexity" evidence="5">
    <location>
        <begin position="1893"/>
        <end position="1924"/>
    </location>
</feature>
<evidence type="ECO:0000313" key="7">
    <source>
        <dbReference type="EMBL" id="CRK40904.1"/>
    </source>
</evidence>
<dbReference type="PROSITE" id="PS51186">
    <property type="entry name" value="GNAT"/>
    <property type="match status" value="1"/>
</dbReference>
<dbReference type="PANTHER" id="PTHR18898:SF2">
    <property type="entry name" value="NUCLEOPROTEIN TPR"/>
    <property type="match status" value="1"/>
</dbReference>
<feature type="compositionally biased region" description="Basic and acidic residues" evidence="5">
    <location>
        <begin position="94"/>
        <end position="104"/>
    </location>
</feature>
<feature type="coiled-coil region" evidence="4">
    <location>
        <begin position="572"/>
        <end position="632"/>
    </location>
</feature>
<dbReference type="GO" id="GO:0006406">
    <property type="term" value="P:mRNA export from nucleus"/>
    <property type="evidence" value="ECO:0007669"/>
    <property type="project" value="TreeGrafter"/>
</dbReference>
<evidence type="ECO:0000256" key="1">
    <source>
        <dbReference type="ARBA" id="ARBA00004123"/>
    </source>
</evidence>
<keyword evidence="3" id="KW-0539">Nucleus</keyword>
<dbReference type="GO" id="GO:0005643">
    <property type="term" value="C:nuclear pore"/>
    <property type="evidence" value="ECO:0007669"/>
    <property type="project" value="TreeGrafter"/>
</dbReference>
<dbReference type="InterPro" id="IPR016181">
    <property type="entry name" value="Acyl_CoA_acyltransferase"/>
</dbReference>
<protein>
    <recommendedName>
        <fullName evidence="6">N-acetyltransferase domain-containing protein</fullName>
    </recommendedName>
</protein>
<dbReference type="InterPro" id="IPR057974">
    <property type="entry name" value="NUA/TPR/MLP1-2-like_dom"/>
</dbReference>
<keyword evidence="8" id="KW-1185">Reference proteome</keyword>
<dbReference type="EMBL" id="CVQH01026638">
    <property type="protein sequence ID" value="CRK40904.1"/>
    <property type="molecule type" value="Genomic_DNA"/>
</dbReference>
<feature type="compositionally biased region" description="Polar residues" evidence="5">
    <location>
        <begin position="1579"/>
        <end position="1600"/>
    </location>
</feature>
<keyword evidence="2 4" id="KW-0175">Coiled coil</keyword>
<evidence type="ECO:0000259" key="6">
    <source>
        <dbReference type="PROSITE" id="PS51186"/>
    </source>
</evidence>
<organism evidence="7 8">
    <name type="scientific">Verticillium longisporum</name>
    <name type="common">Verticillium dahliae var. longisporum</name>
    <dbReference type="NCBI Taxonomy" id="100787"/>
    <lineage>
        <taxon>Eukaryota</taxon>
        <taxon>Fungi</taxon>
        <taxon>Dikarya</taxon>
        <taxon>Ascomycota</taxon>
        <taxon>Pezizomycotina</taxon>
        <taxon>Sordariomycetes</taxon>
        <taxon>Hypocreomycetidae</taxon>
        <taxon>Glomerellales</taxon>
        <taxon>Plectosphaerellaceae</taxon>
        <taxon>Verticillium</taxon>
    </lineage>
</organism>
<dbReference type="SUPFAM" id="SSF55729">
    <property type="entry name" value="Acyl-CoA N-acyltransferases (Nat)"/>
    <property type="match status" value="1"/>
</dbReference>
<feature type="compositionally biased region" description="Low complexity" evidence="5">
    <location>
        <begin position="1960"/>
        <end position="1980"/>
    </location>
</feature>
<dbReference type="Pfam" id="PF25785">
    <property type="entry name" value="TPR"/>
    <property type="match status" value="1"/>
</dbReference>
<feature type="region of interest" description="Disordered" evidence="5">
    <location>
        <begin position="844"/>
        <end position="877"/>
    </location>
</feature>
<feature type="region of interest" description="Disordered" evidence="5">
    <location>
        <begin position="1579"/>
        <end position="1634"/>
    </location>
</feature>
<dbReference type="STRING" id="100787.A0A0G4N3I9"/>
<evidence type="ECO:0000256" key="3">
    <source>
        <dbReference type="ARBA" id="ARBA00023242"/>
    </source>
</evidence>
<evidence type="ECO:0000256" key="2">
    <source>
        <dbReference type="ARBA" id="ARBA00023054"/>
    </source>
</evidence>
<feature type="region of interest" description="Disordered" evidence="5">
    <location>
        <begin position="234"/>
        <end position="256"/>
    </location>
</feature>
<dbReference type="Proteomes" id="UP000044602">
    <property type="component" value="Unassembled WGS sequence"/>
</dbReference>
<dbReference type="Pfam" id="PF07926">
    <property type="entry name" value="TPR_MLP1_2"/>
    <property type="match status" value="1"/>
</dbReference>
<feature type="coiled-coil region" evidence="4">
    <location>
        <begin position="1640"/>
        <end position="1674"/>
    </location>
</feature>
<dbReference type="Gene3D" id="1.20.5.1700">
    <property type="match status" value="1"/>
</dbReference>
<dbReference type="GO" id="GO:0017056">
    <property type="term" value="F:structural constituent of nuclear pore"/>
    <property type="evidence" value="ECO:0007669"/>
    <property type="project" value="TreeGrafter"/>
</dbReference>
<feature type="compositionally biased region" description="Low complexity" evidence="5">
    <location>
        <begin position="369"/>
        <end position="383"/>
    </location>
</feature>
<feature type="compositionally biased region" description="Low complexity" evidence="5">
    <location>
        <begin position="1515"/>
        <end position="1540"/>
    </location>
</feature>
<feature type="region of interest" description="Disordered" evidence="5">
    <location>
        <begin position="1514"/>
        <end position="1558"/>
    </location>
</feature>
<feature type="region of interest" description="Disordered" evidence="5">
    <location>
        <begin position="94"/>
        <end position="122"/>
    </location>
</feature>
<feature type="compositionally biased region" description="Basic and acidic residues" evidence="5">
    <location>
        <begin position="866"/>
        <end position="877"/>
    </location>
</feature>
<feature type="region of interest" description="Disordered" evidence="5">
    <location>
        <begin position="936"/>
        <end position="959"/>
    </location>
</feature>
<feature type="compositionally biased region" description="Basic and acidic residues" evidence="5">
    <location>
        <begin position="236"/>
        <end position="256"/>
    </location>
</feature>